<dbReference type="Gene3D" id="2.70.130.10">
    <property type="entry name" value="Mannose-6-phosphate receptor binding domain"/>
    <property type="match status" value="1"/>
</dbReference>
<protein>
    <recommendedName>
        <fullName evidence="1">Glucosidase 2 subunit beta</fullName>
    </recommendedName>
</protein>
<feature type="signal peptide" evidence="7">
    <location>
        <begin position="1"/>
        <end position="18"/>
    </location>
</feature>
<evidence type="ECO:0000259" key="8">
    <source>
        <dbReference type="PROSITE" id="PS51914"/>
    </source>
</evidence>
<feature type="chain" id="PRO_5006901595" description="Glucosidase 2 subunit beta" evidence="7">
    <location>
        <begin position="19"/>
        <end position="541"/>
    </location>
</feature>
<organism evidence="9 10">
    <name type="scientific">Moniliophthora roreri</name>
    <name type="common">Frosty pod rot fungus</name>
    <name type="synonym">Monilia roreri</name>
    <dbReference type="NCBI Taxonomy" id="221103"/>
    <lineage>
        <taxon>Eukaryota</taxon>
        <taxon>Fungi</taxon>
        <taxon>Dikarya</taxon>
        <taxon>Basidiomycota</taxon>
        <taxon>Agaricomycotina</taxon>
        <taxon>Agaricomycetes</taxon>
        <taxon>Agaricomycetidae</taxon>
        <taxon>Agaricales</taxon>
        <taxon>Marasmiineae</taxon>
        <taxon>Marasmiaceae</taxon>
        <taxon>Moniliophthora</taxon>
    </lineage>
</organism>
<keyword evidence="5" id="KW-0175">Coiled coil</keyword>
<dbReference type="InterPro" id="IPR039794">
    <property type="entry name" value="Gtb1-like"/>
</dbReference>
<evidence type="ECO:0000256" key="6">
    <source>
        <dbReference type="SAM" id="MobiDB-lite"/>
    </source>
</evidence>
<evidence type="ECO:0000256" key="1">
    <source>
        <dbReference type="ARBA" id="ARBA00022387"/>
    </source>
</evidence>
<dbReference type="PANTHER" id="PTHR12630">
    <property type="entry name" value="N-LINKED OLIGOSACCHARIDE PROCESSING"/>
    <property type="match status" value="1"/>
</dbReference>
<dbReference type="PROSITE" id="PS51914">
    <property type="entry name" value="MRH"/>
    <property type="match status" value="1"/>
</dbReference>
<evidence type="ECO:0000256" key="2">
    <source>
        <dbReference type="ARBA" id="ARBA00022729"/>
    </source>
</evidence>
<evidence type="ECO:0000313" key="9">
    <source>
        <dbReference type="EMBL" id="KTB34233.1"/>
    </source>
</evidence>
<comment type="caution">
    <text evidence="9">The sequence shown here is derived from an EMBL/GenBank/DDBJ whole genome shotgun (WGS) entry which is preliminary data.</text>
</comment>
<feature type="domain" description="MRH" evidence="8">
    <location>
        <begin position="420"/>
        <end position="527"/>
    </location>
</feature>
<dbReference type="Gene3D" id="4.10.400.10">
    <property type="entry name" value="Low-density Lipoprotein Receptor"/>
    <property type="match status" value="1"/>
</dbReference>
<feature type="region of interest" description="Disordered" evidence="6">
    <location>
        <begin position="273"/>
        <end position="295"/>
    </location>
</feature>
<dbReference type="InterPro" id="IPR036607">
    <property type="entry name" value="PRKCSH"/>
</dbReference>
<dbReference type="InterPro" id="IPR002172">
    <property type="entry name" value="LDrepeatLR_classA_rpt"/>
</dbReference>
<dbReference type="CDD" id="cd00112">
    <property type="entry name" value="LDLa"/>
    <property type="match status" value="1"/>
</dbReference>
<evidence type="ECO:0000256" key="5">
    <source>
        <dbReference type="SAM" id="Coils"/>
    </source>
</evidence>
<keyword evidence="2 7" id="KW-0732">Signal</keyword>
<dbReference type="Proteomes" id="UP000054988">
    <property type="component" value="Unassembled WGS sequence"/>
</dbReference>
<gene>
    <name evidence="9" type="ORF">WG66_13184</name>
</gene>
<evidence type="ECO:0000256" key="3">
    <source>
        <dbReference type="ARBA" id="ARBA00022824"/>
    </source>
</evidence>
<dbReference type="InterPro" id="IPR009011">
    <property type="entry name" value="Man6P_isomerase_rcpt-bd_dom_sf"/>
</dbReference>
<dbReference type="AlphaFoldDB" id="A0A0W0FD35"/>
<evidence type="ECO:0000313" key="10">
    <source>
        <dbReference type="Proteomes" id="UP000054988"/>
    </source>
</evidence>
<evidence type="ECO:0000256" key="7">
    <source>
        <dbReference type="SAM" id="SignalP"/>
    </source>
</evidence>
<dbReference type="EMBL" id="LATX01002104">
    <property type="protein sequence ID" value="KTB34233.1"/>
    <property type="molecule type" value="Genomic_DNA"/>
</dbReference>
<dbReference type="InterPro" id="IPR036055">
    <property type="entry name" value="LDL_receptor-like_sf"/>
</dbReference>
<dbReference type="GO" id="GO:0006491">
    <property type="term" value="P:N-glycan processing"/>
    <property type="evidence" value="ECO:0007669"/>
    <property type="project" value="TreeGrafter"/>
</dbReference>
<name>A0A0W0FD35_MONRR</name>
<dbReference type="GO" id="GO:0017177">
    <property type="term" value="C:glucosidase II complex"/>
    <property type="evidence" value="ECO:0007669"/>
    <property type="project" value="TreeGrafter"/>
</dbReference>
<keyword evidence="4" id="KW-1015">Disulfide bond</keyword>
<dbReference type="Pfam" id="PF12999">
    <property type="entry name" value="PRKCSH-like"/>
    <property type="match status" value="1"/>
</dbReference>
<dbReference type="eggNOG" id="KOG2397">
    <property type="taxonomic scope" value="Eukaryota"/>
</dbReference>
<dbReference type="InterPro" id="IPR044865">
    <property type="entry name" value="MRH_dom"/>
</dbReference>
<accession>A0A0W0FD35</accession>
<dbReference type="PANTHER" id="PTHR12630:SF1">
    <property type="entry name" value="GLUCOSIDASE 2 SUBUNIT BETA"/>
    <property type="match status" value="1"/>
</dbReference>
<evidence type="ECO:0000256" key="4">
    <source>
        <dbReference type="ARBA" id="ARBA00023157"/>
    </source>
</evidence>
<dbReference type="SUPFAM" id="SSF50911">
    <property type="entry name" value="Mannose 6-phosphate receptor domain"/>
    <property type="match status" value="1"/>
</dbReference>
<dbReference type="Pfam" id="PF13015">
    <property type="entry name" value="PRKCSH_1"/>
    <property type="match status" value="1"/>
</dbReference>
<feature type="coiled-coil region" evidence="5">
    <location>
        <begin position="212"/>
        <end position="239"/>
    </location>
</feature>
<reference evidence="9 10" key="1">
    <citation type="submission" date="2015-12" db="EMBL/GenBank/DDBJ databases">
        <title>Draft genome sequence of Moniliophthora roreri, the causal agent of frosty pod rot of cacao.</title>
        <authorList>
            <person name="Aime M.C."/>
            <person name="Diaz-Valderrama J.R."/>
            <person name="Kijpornyongpan T."/>
            <person name="Phillips-Mora W."/>
        </authorList>
    </citation>
    <scope>NUCLEOTIDE SEQUENCE [LARGE SCALE GENOMIC DNA]</scope>
    <source>
        <strain evidence="9 10">MCA 2952</strain>
    </source>
</reference>
<keyword evidence="3" id="KW-0256">Endoplasmic reticulum</keyword>
<sequence>MLPLLPIILLATSAQASAHVLGVPPSQQNQYLPTAQNTFKCLDGSKEIPYTYLNDDSCDCPDGSDEPGTSACPNSTFYCRNSGHIGSRIPSTRVNDGLCEAECCDGSDEKPGVCPDVCKEIGEAYRKKREAEFKIRRTGAKIRSTYITYAQKESKRLSSLLTTLTAEIAVREKEVARLREIAEHSARLSAEALEHKKESPLYLSLVDHASALKQLVEREKKLRERQSQLEQILDSLRTSYNPNYQDMGVLEAVRGWEELAGLPHINDVGKDSAAASEVVKKDDTPASTDEESEEWTEEDIKDILESTDYVQLLLEHDEHVRSPIPGSMLFDVTQYLPDSILPAYEEFKSSFVDLLATFGIISPPSTSDSVADQAKSKALTEAENALNNVLRQKEDAETDLAEIFDIHGFGKDGEWKKLDGLCLDTESGDYIYEVCLFEEAKQKPGPGKGGSTFSLGKFASWHPTAEPGTQAYYERQVYNKGARCWNGPERNVVLTLKCGTENKLLSVVELEKCEYGFEVETPALCLPVSEEEEKEGYREEL</sequence>
<proteinExistence type="predicted"/>
<dbReference type="InterPro" id="IPR028146">
    <property type="entry name" value="PRKCSH_N"/>
</dbReference>